<dbReference type="AlphaFoldDB" id="A0A552DN62"/>
<organism evidence="1 2">
    <name type="scientific">Microcystis aeruginosa Ma_SC_T_19800800_S464</name>
    <dbReference type="NCBI Taxonomy" id="2486257"/>
    <lineage>
        <taxon>Bacteria</taxon>
        <taxon>Bacillati</taxon>
        <taxon>Cyanobacteriota</taxon>
        <taxon>Cyanophyceae</taxon>
        <taxon>Oscillatoriophycideae</taxon>
        <taxon>Chroococcales</taxon>
        <taxon>Microcystaceae</taxon>
        <taxon>Microcystis</taxon>
    </lineage>
</organism>
<evidence type="ECO:0000313" key="2">
    <source>
        <dbReference type="Proteomes" id="UP000319313"/>
    </source>
</evidence>
<gene>
    <name evidence="1" type="ORF">EWV81_15695</name>
</gene>
<reference evidence="1 2" key="1">
    <citation type="submission" date="2019-01" db="EMBL/GenBank/DDBJ databases">
        <title>Coherence of Microcystis species and biogeography revealed through population genomics.</title>
        <authorList>
            <person name="Perez-Carrascal O.M."/>
            <person name="Terrat Y."/>
            <person name="Giani A."/>
            <person name="Fortin N."/>
            <person name="Tromas N."/>
            <person name="Shapiro B.J."/>
        </authorList>
    </citation>
    <scope>NUCLEOTIDE SEQUENCE [LARGE SCALE GENOMIC DNA]</scope>
    <source>
        <strain evidence="1">Ma_SC_T_19800800_S464</strain>
    </source>
</reference>
<sequence>MRQSTRSTRIDLRLPNDLLETIQNLAADRFNAPIHHISGKPEITPVIIHLIRLGINALSEDQTDIYPFSLKTDQADTDLITREDLARAIASLRAEFNEKIGV</sequence>
<protein>
    <submittedName>
        <fullName evidence="1">Uncharacterized protein</fullName>
    </submittedName>
</protein>
<accession>A0A552DN62</accession>
<comment type="caution">
    <text evidence="1">The sequence shown here is derived from an EMBL/GenBank/DDBJ whole genome shotgun (WGS) entry which is preliminary data.</text>
</comment>
<evidence type="ECO:0000313" key="1">
    <source>
        <dbReference type="EMBL" id="TRU23657.1"/>
    </source>
</evidence>
<name>A0A552DN62_MICAE</name>
<proteinExistence type="predicted"/>
<dbReference type="Proteomes" id="UP000319313">
    <property type="component" value="Unassembled WGS sequence"/>
</dbReference>
<dbReference type="EMBL" id="SFBL01000143">
    <property type="protein sequence ID" value="TRU23657.1"/>
    <property type="molecule type" value="Genomic_DNA"/>
</dbReference>